<dbReference type="HAMAP" id="MF_01114">
    <property type="entry name" value="RecX"/>
    <property type="match status" value="1"/>
</dbReference>
<protein>
    <recommendedName>
        <fullName evidence="3 5">Regulatory protein RecX</fullName>
    </recommendedName>
</protein>
<dbReference type="GO" id="GO:0005737">
    <property type="term" value="C:cytoplasm"/>
    <property type="evidence" value="ECO:0007669"/>
    <property type="project" value="UniProtKB-SubCell"/>
</dbReference>
<feature type="domain" description="RecX third three-helical" evidence="7">
    <location>
        <begin position="110"/>
        <end position="154"/>
    </location>
</feature>
<dbReference type="PANTHER" id="PTHR33602:SF1">
    <property type="entry name" value="REGULATORY PROTEIN RECX FAMILY PROTEIN"/>
    <property type="match status" value="1"/>
</dbReference>
<dbReference type="InterPro" id="IPR053924">
    <property type="entry name" value="RecX_HTH_2nd"/>
</dbReference>
<dbReference type="OrthoDB" id="1523826at2"/>
<feature type="domain" description="RecX second three-helical" evidence="6">
    <location>
        <begin position="62"/>
        <end position="103"/>
    </location>
</feature>
<proteinExistence type="inferred from homology"/>
<sequence>MPNFNHHHKHITVQEAQRKMEHYCAYQERCHKEVVEKLKGMRMIPEVIDIIIAHLIQENYLNEERFAQSFARGKFNIKKWGRNRIVSELKQRQISKFNINSALKEIDETEYQRTLDDLAKKRWEQVQEVNIQRKKKKTADYLLYRGWESDLVYQKLKELQSQ</sequence>
<organism evidence="8 9">
    <name type="scientific">Flagellimonas flava</name>
    <dbReference type="NCBI Taxonomy" id="570519"/>
    <lineage>
        <taxon>Bacteria</taxon>
        <taxon>Pseudomonadati</taxon>
        <taxon>Bacteroidota</taxon>
        <taxon>Flavobacteriia</taxon>
        <taxon>Flavobacteriales</taxon>
        <taxon>Flavobacteriaceae</taxon>
        <taxon>Flagellimonas</taxon>
    </lineage>
</organism>
<dbReference type="GO" id="GO:0006282">
    <property type="term" value="P:regulation of DNA repair"/>
    <property type="evidence" value="ECO:0007669"/>
    <property type="project" value="UniProtKB-UniRule"/>
</dbReference>
<evidence type="ECO:0000256" key="5">
    <source>
        <dbReference type="HAMAP-Rule" id="MF_01114"/>
    </source>
</evidence>
<name>A0A1M5KHQ1_9FLAO</name>
<comment type="subcellular location">
    <subcellularLocation>
        <location evidence="1 5">Cytoplasm</location>
    </subcellularLocation>
</comment>
<evidence type="ECO:0000259" key="7">
    <source>
        <dbReference type="Pfam" id="PF21981"/>
    </source>
</evidence>
<dbReference type="Pfam" id="PF21981">
    <property type="entry name" value="RecX_HTH3"/>
    <property type="match status" value="1"/>
</dbReference>
<keyword evidence="4 5" id="KW-0963">Cytoplasm</keyword>
<evidence type="ECO:0000256" key="2">
    <source>
        <dbReference type="ARBA" id="ARBA00009695"/>
    </source>
</evidence>
<dbReference type="Proteomes" id="UP000184532">
    <property type="component" value="Unassembled WGS sequence"/>
</dbReference>
<evidence type="ECO:0000256" key="1">
    <source>
        <dbReference type="ARBA" id="ARBA00004496"/>
    </source>
</evidence>
<dbReference type="AlphaFoldDB" id="A0A1M5KHQ1"/>
<dbReference type="EMBL" id="FQWL01000002">
    <property type="protein sequence ID" value="SHG52342.1"/>
    <property type="molecule type" value="Genomic_DNA"/>
</dbReference>
<evidence type="ECO:0000256" key="4">
    <source>
        <dbReference type="ARBA" id="ARBA00022490"/>
    </source>
</evidence>
<dbReference type="InterPro" id="IPR053925">
    <property type="entry name" value="RecX_HTH_3rd"/>
</dbReference>
<evidence type="ECO:0000256" key="3">
    <source>
        <dbReference type="ARBA" id="ARBA00018111"/>
    </source>
</evidence>
<dbReference type="RefSeq" id="WP_073178105.1">
    <property type="nucleotide sequence ID" value="NZ_FQWL01000002.1"/>
</dbReference>
<dbReference type="InterPro" id="IPR036388">
    <property type="entry name" value="WH-like_DNA-bd_sf"/>
</dbReference>
<dbReference type="Gene3D" id="1.10.10.10">
    <property type="entry name" value="Winged helix-like DNA-binding domain superfamily/Winged helix DNA-binding domain"/>
    <property type="match status" value="2"/>
</dbReference>
<dbReference type="Pfam" id="PF02631">
    <property type="entry name" value="RecX_HTH2"/>
    <property type="match status" value="1"/>
</dbReference>
<comment type="similarity">
    <text evidence="2 5">Belongs to the RecX family.</text>
</comment>
<accession>A0A1M5KHQ1</accession>
<dbReference type="InterPro" id="IPR003783">
    <property type="entry name" value="Regulatory_RecX"/>
</dbReference>
<dbReference type="STRING" id="570519.SAMN04488116_1594"/>
<evidence type="ECO:0000313" key="8">
    <source>
        <dbReference type="EMBL" id="SHG52342.1"/>
    </source>
</evidence>
<comment type="function">
    <text evidence="5">Modulates RecA activity.</text>
</comment>
<keyword evidence="9" id="KW-1185">Reference proteome</keyword>
<reference evidence="9" key="1">
    <citation type="submission" date="2016-11" db="EMBL/GenBank/DDBJ databases">
        <authorList>
            <person name="Varghese N."/>
            <person name="Submissions S."/>
        </authorList>
    </citation>
    <scope>NUCLEOTIDE SEQUENCE [LARGE SCALE GENOMIC DNA]</scope>
    <source>
        <strain evidence="9">DSM 22638</strain>
    </source>
</reference>
<gene>
    <name evidence="5" type="primary">recX</name>
    <name evidence="8" type="ORF">SAMN04488116_1594</name>
</gene>
<evidence type="ECO:0000259" key="6">
    <source>
        <dbReference type="Pfam" id="PF02631"/>
    </source>
</evidence>
<dbReference type="PANTHER" id="PTHR33602">
    <property type="entry name" value="REGULATORY PROTEIN RECX FAMILY PROTEIN"/>
    <property type="match status" value="1"/>
</dbReference>
<evidence type="ECO:0000313" key="9">
    <source>
        <dbReference type="Proteomes" id="UP000184532"/>
    </source>
</evidence>